<feature type="compositionally biased region" description="Low complexity" evidence="1">
    <location>
        <begin position="534"/>
        <end position="553"/>
    </location>
</feature>
<feature type="region of interest" description="Disordered" evidence="1">
    <location>
        <begin position="335"/>
        <end position="597"/>
    </location>
</feature>
<keyword evidence="2" id="KW-0812">Transmembrane</keyword>
<organism evidence="3 4">
    <name type="scientific">Glycomyces buryatensis</name>
    <dbReference type="NCBI Taxonomy" id="2570927"/>
    <lineage>
        <taxon>Bacteria</taxon>
        <taxon>Bacillati</taxon>
        <taxon>Actinomycetota</taxon>
        <taxon>Actinomycetes</taxon>
        <taxon>Glycomycetales</taxon>
        <taxon>Glycomycetaceae</taxon>
        <taxon>Glycomyces</taxon>
    </lineage>
</organism>
<evidence type="ECO:0000313" key="4">
    <source>
        <dbReference type="Proteomes" id="UP000308760"/>
    </source>
</evidence>
<evidence type="ECO:0000313" key="3">
    <source>
        <dbReference type="EMBL" id="THV42677.1"/>
    </source>
</evidence>
<keyword evidence="2" id="KW-1133">Transmembrane helix</keyword>
<keyword evidence="4" id="KW-1185">Reference proteome</keyword>
<dbReference type="Gene3D" id="2.130.10.10">
    <property type="entry name" value="YVTN repeat-like/Quinoprotein amine dehydrogenase"/>
    <property type="match status" value="1"/>
</dbReference>
<protein>
    <submittedName>
        <fullName evidence="3">Uncharacterized protein</fullName>
    </submittedName>
</protein>
<accession>A0A4S8QDM4</accession>
<keyword evidence="2" id="KW-0472">Membrane</keyword>
<dbReference type="InterPro" id="IPR015943">
    <property type="entry name" value="WD40/YVTN_repeat-like_dom_sf"/>
</dbReference>
<dbReference type="SUPFAM" id="SSF63829">
    <property type="entry name" value="Calcium-dependent phosphotriesterase"/>
    <property type="match status" value="1"/>
</dbReference>
<sequence length="597" mass="59837">MTIVAVPAHAQDDESGGATELCALNDPRLGSGSGLTAAPDGNGWWILPDRNNQTTGMAILKVGEDCNVDQNESMFIEHQPIDPQALAVGPDDLLWAADTGGATDRDSISVTYATPGDSSTASMYRFVFPNSAEETNAFVVQSDGNPIFFGAGEGEANLFTPSADLAEYDTPLENAGSVELPEGGAVTGAALNADGSKVVLRTADSAYEWSVEEGDVVGALTGGAPAVTPIEDEGGPQGIAYDADGNFVTLATQDNQDPYGTLTQYTPAAPAADDGGGEGEDEAAGDEAAAEDDQSFADWAIANIDTVIKLLAGIAVVGMLVMIGGIVAIRKAKRRNGNDDEDAPLGFAREESGFGDDKDDPVDLGLDAGQPDPDLGQVARGSGGGQVYGAAAPAEPSGNVYGAARPVPPAAPPPPPAPPAEPSGNVYGAARPAPSAEPSGNVYGAAPRQESSGTVFGGAQPPARSEPQYGAFEGGGHGSVYDDGAKGASFAVEPPAPAPPPPPAPSAYGTPRESTGSVYGAGGARPEPTGSVYGSGAQPAAPGGAYPPARGDANPPAPGGGRQYGSGASERTPESDDDYWGPPGSAPGSGTAYGRGR</sequence>
<feature type="compositionally biased region" description="Acidic residues" evidence="1">
    <location>
        <begin position="275"/>
        <end position="291"/>
    </location>
</feature>
<comment type="caution">
    <text evidence="3">The sequence shown here is derived from an EMBL/GenBank/DDBJ whole genome shotgun (WGS) entry which is preliminary data.</text>
</comment>
<feature type="compositionally biased region" description="Pro residues" evidence="1">
    <location>
        <begin position="406"/>
        <end position="421"/>
    </location>
</feature>
<gene>
    <name evidence="3" type="ORF">FAB82_05800</name>
</gene>
<evidence type="ECO:0000256" key="2">
    <source>
        <dbReference type="SAM" id="Phobius"/>
    </source>
</evidence>
<dbReference type="Proteomes" id="UP000308760">
    <property type="component" value="Unassembled WGS sequence"/>
</dbReference>
<feature type="compositionally biased region" description="Pro residues" evidence="1">
    <location>
        <begin position="494"/>
        <end position="505"/>
    </location>
</feature>
<reference evidence="3 4" key="2">
    <citation type="submission" date="2019-05" db="EMBL/GenBank/DDBJ databases">
        <title>Glycomyces buryatensis sp. nov.</title>
        <authorList>
            <person name="Nikitina E."/>
        </authorList>
    </citation>
    <scope>NUCLEOTIDE SEQUENCE [LARGE SCALE GENOMIC DNA]</scope>
    <source>
        <strain evidence="3 4">18</strain>
    </source>
</reference>
<evidence type="ECO:0000256" key="1">
    <source>
        <dbReference type="SAM" id="MobiDB-lite"/>
    </source>
</evidence>
<dbReference type="RefSeq" id="WP_136533590.1">
    <property type="nucleotide sequence ID" value="NZ_STGY01000021.1"/>
</dbReference>
<feature type="transmembrane region" description="Helical" evidence="2">
    <location>
        <begin position="310"/>
        <end position="329"/>
    </location>
</feature>
<feature type="region of interest" description="Disordered" evidence="1">
    <location>
        <begin position="254"/>
        <end position="291"/>
    </location>
</feature>
<reference evidence="4" key="1">
    <citation type="submission" date="2019-04" db="EMBL/GenBank/DDBJ databases">
        <title>Nocardioides xinjiangensis sp. nov.</title>
        <authorList>
            <person name="Liu S."/>
        </authorList>
    </citation>
    <scope>NUCLEOTIDE SEQUENCE [LARGE SCALE GENOMIC DNA]</scope>
    <source>
        <strain evidence="4">18</strain>
    </source>
</reference>
<dbReference type="OrthoDB" id="9801244at2"/>
<dbReference type="AlphaFoldDB" id="A0A4S8QDM4"/>
<feature type="compositionally biased region" description="Polar residues" evidence="1">
    <location>
        <begin position="254"/>
        <end position="266"/>
    </location>
</feature>
<feature type="compositionally biased region" description="Low complexity" evidence="1">
    <location>
        <begin position="581"/>
        <end position="590"/>
    </location>
</feature>
<dbReference type="EMBL" id="STGY01000021">
    <property type="protein sequence ID" value="THV42677.1"/>
    <property type="molecule type" value="Genomic_DNA"/>
</dbReference>
<name>A0A4S8QDM4_9ACTN</name>
<proteinExistence type="predicted"/>